<proteinExistence type="inferred from homology"/>
<dbReference type="Pfam" id="PF00210">
    <property type="entry name" value="Ferritin"/>
    <property type="match status" value="1"/>
</dbReference>
<reference evidence="10" key="1">
    <citation type="submission" date="2021-01" db="EMBL/GenBank/DDBJ databases">
        <title>Intestinitalea alba gen. nov., sp. nov., a novel genus of the family Enterobacteriaceae, isolated from the gut of the plastic-eating mealworm Tenebrio molitor L.</title>
        <authorList>
            <person name="Yang Y."/>
        </authorList>
    </citation>
    <scope>NUCLEOTIDE SEQUENCE</scope>
    <source>
        <strain evidence="10">BIT-L3</strain>
    </source>
</reference>
<evidence type="ECO:0000256" key="6">
    <source>
        <dbReference type="ARBA" id="ARBA00061982"/>
    </source>
</evidence>
<dbReference type="RefSeq" id="WP_238711751.1">
    <property type="nucleotide sequence ID" value="NZ_JAEPBH010000001.1"/>
</dbReference>
<dbReference type="Gene3D" id="1.20.1260.10">
    <property type="match status" value="1"/>
</dbReference>
<accession>A0A8K0XW45</accession>
<dbReference type="SUPFAM" id="SSF47240">
    <property type="entry name" value="Ferritin-like"/>
    <property type="match status" value="1"/>
</dbReference>
<sequence>MLQSDMIDKLNAQMNLELYSSLLYQQMSAWCSYHSYEGAAAFLRRHAQEEMAHMQRLFDYLTDTGNLPRIEVLASPFADYSSLDELFKITLEHEQLITRKINELAHFAMTSQDYPTFNFLQWYVSEQHEEEKLFKSVLDKLAMVGKSGEGLYFIDKELATLE</sequence>
<feature type="binding site" evidence="7">
    <location>
        <position position="127"/>
    </location>
    <ligand>
        <name>Fe cation</name>
        <dbReference type="ChEBI" id="CHEBI:24875"/>
        <label>1</label>
    </ligand>
</feature>
<dbReference type="GO" id="GO:0042802">
    <property type="term" value="F:identical protein binding"/>
    <property type="evidence" value="ECO:0007669"/>
    <property type="project" value="UniProtKB-ARBA"/>
</dbReference>
<dbReference type="NCBIfam" id="NF007638">
    <property type="entry name" value="PRK10304.1"/>
    <property type="match status" value="1"/>
</dbReference>
<comment type="function">
    <text evidence="8">Iron-storage protein.</text>
</comment>
<dbReference type="GO" id="GO:0006879">
    <property type="term" value="P:intracellular iron ion homeostasis"/>
    <property type="evidence" value="ECO:0007669"/>
    <property type="project" value="UniProtKB-KW"/>
</dbReference>
<comment type="similarity">
    <text evidence="1 8">Belongs to the ferritin family. Prokaryotic subfamily.</text>
</comment>
<dbReference type="AlphaFoldDB" id="A0A8K0XW45"/>
<dbReference type="InterPro" id="IPR012347">
    <property type="entry name" value="Ferritin-like"/>
</dbReference>
<feature type="domain" description="Ferritin-like diiron" evidence="9">
    <location>
        <begin position="1"/>
        <end position="145"/>
    </location>
</feature>
<gene>
    <name evidence="10" type="primary">ftnA</name>
    <name evidence="10" type="ORF">JJB97_00130</name>
</gene>
<evidence type="ECO:0000256" key="7">
    <source>
        <dbReference type="PIRSR" id="PIRSR601519-1"/>
    </source>
</evidence>
<dbReference type="CDD" id="cd01055">
    <property type="entry name" value="Nonheme_Ferritin"/>
    <property type="match status" value="1"/>
</dbReference>
<protein>
    <recommendedName>
        <fullName evidence="8">Ferritin</fullName>
        <ecNumber evidence="8">1.16.3.2</ecNumber>
    </recommendedName>
</protein>
<evidence type="ECO:0000259" key="9">
    <source>
        <dbReference type="PROSITE" id="PS50905"/>
    </source>
</evidence>
<evidence type="ECO:0000313" key="10">
    <source>
        <dbReference type="EMBL" id="MBK4713762.1"/>
    </source>
</evidence>
<name>A0A8K0XW45_9ENTR</name>
<dbReference type="GO" id="GO:0008198">
    <property type="term" value="F:ferrous iron binding"/>
    <property type="evidence" value="ECO:0007669"/>
    <property type="project" value="TreeGrafter"/>
</dbReference>
<dbReference type="InterPro" id="IPR041719">
    <property type="entry name" value="Ferritin_prok"/>
</dbReference>
<dbReference type="GO" id="GO:0008199">
    <property type="term" value="F:ferric iron binding"/>
    <property type="evidence" value="ECO:0007669"/>
    <property type="project" value="InterPro"/>
</dbReference>
<evidence type="ECO:0000256" key="5">
    <source>
        <dbReference type="ARBA" id="ARBA00023004"/>
    </source>
</evidence>
<dbReference type="InterPro" id="IPR009040">
    <property type="entry name" value="Ferritin-like_diiron"/>
</dbReference>
<evidence type="ECO:0000256" key="8">
    <source>
        <dbReference type="RuleBase" id="RU361145"/>
    </source>
</evidence>
<comment type="subcellular location">
    <subcellularLocation>
        <location evidence="8">Cytoplasm</location>
    </subcellularLocation>
</comment>
<feature type="binding site" evidence="7">
    <location>
        <position position="17"/>
    </location>
    <ligand>
        <name>Fe cation</name>
        <dbReference type="ChEBI" id="CHEBI:24875"/>
        <label>1</label>
    </ligand>
</feature>
<dbReference type="PROSITE" id="PS50905">
    <property type="entry name" value="FERRITIN_LIKE"/>
    <property type="match status" value="1"/>
</dbReference>
<evidence type="ECO:0000256" key="3">
    <source>
        <dbReference type="ARBA" id="ARBA00022723"/>
    </source>
</evidence>
<keyword evidence="3 7" id="KW-0479">Metal-binding</keyword>
<feature type="binding site" evidence="7">
    <location>
        <position position="53"/>
    </location>
    <ligand>
        <name>Fe cation</name>
        <dbReference type="ChEBI" id="CHEBI:24875"/>
        <label>1</label>
    </ligand>
</feature>
<evidence type="ECO:0000313" key="11">
    <source>
        <dbReference type="Proteomes" id="UP000659047"/>
    </source>
</evidence>
<dbReference type="FunFam" id="1.20.1260.10:FF:000001">
    <property type="entry name" value="Non-heme ferritin"/>
    <property type="match status" value="1"/>
</dbReference>
<dbReference type="EMBL" id="JAEPBH010000001">
    <property type="protein sequence ID" value="MBK4713762.1"/>
    <property type="molecule type" value="Genomic_DNA"/>
</dbReference>
<dbReference type="GO" id="GO:0004322">
    <property type="term" value="F:ferroxidase activity"/>
    <property type="evidence" value="ECO:0007669"/>
    <property type="project" value="TreeGrafter"/>
</dbReference>
<dbReference type="InterPro" id="IPR009078">
    <property type="entry name" value="Ferritin-like_SF"/>
</dbReference>
<dbReference type="GO" id="GO:0006826">
    <property type="term" value="P:iron ion transport"/>
    <property type="evidence" value="ECO:0007669"/>
    <property type="project" value="InterPro"/>
</dbReference>
<dbReference type="InterPro" id="IPR008331">
    <property type="entry name" value="Ferritin_DPS_dom"/>
</dbReference>
<keyword evidence="2 8" id="KW-0409">Iron storage</keyword>
<dbReference type="GO" id="GO:0005829">
    <property type="term" value="C:cytosol"/>
    <property type="evidence" value="ECO:0007669"/>
    <property type="project" value="TreeGrafter"/>
</dbReference>
<feature type="binding site" evidence="7">
    <location>
        <position position="50"/>
    </location>
    <ligand>
        <name>Fe cation</name>
        <dbReference type="ChEBI" id="CHEBI:24875"/>
        <label>1</label>
    </ligand>
</feature>
<dbReference type="PANTHER" id="PTHR11431:SF127">
    <property type="entry name" value="BACTERIAL NON-HEME FERRITIN"/>
    <property type="match status" value="1"/>
</dbReference>
<keyword evidence="8" id="KW-0963">Cytoplasm</keyword>
<comment type="subunit">
    <text evidence="6">Homooligomer of 24 subunits that assemble into a spherical protein shell (12 +/- 1 nM diameter) that can sequester at least 2000 iron atoms.</text>
</comment>
<keyword evidence="4" id="KW-0560">Oxidoreductase</keyword>
<evidence type="ECO:0000256" key="2">
    <source>
        <dbReference type="ARBA" id="ARBA00022434"/>
    </source>
</evidence>
<evidence type="ECO:0000256" key="4">
    <source>
        <dbReference type="ARBA" id="ARBA00023002"/>
    </source>
</evidence>
<evidence type="ECO:0000256" key="1">
    <source>
        <dbReference type="ARBA" id="ARBA00006950"/>
    </source>
</evidence>
<dbReference type="Proteomes" id="UP000659047">
    <property type="component" value="Unassembled WGS sequence"/>
</dbReference>
<dbReference type="EC" id="1.16.3.2" evidence="8"/>
<feature type="binding site" evidence="7">
    <location>
        <position position="94"/>
    </location>
    <ligand>
        <name>Fe cation</name>
        <dbReference type="ChEBI" id="CHEBI:24875"/>
        <label>1</label>
    </ligand>
</feature>
<organism evidence="10 11">
    <name type="scientific">Tenebrionibacter intestinalis</name>
    <dbReference type="NCBI Taxonomy" id="2799638"/>
    <lineage>
        <taxon>Bacteria</taxon>
        <taxon>Pseudomonadati</taxon>
        <taxon>Pseudomonadota</taxon>
        <taxon>Gammaproteobacteria</taxon>
        <taxon>Enterobacterales</taxon>
        <taxon>Enterobacteriaceae</taxon>
        <taxon>Tenebrionibacter/Tenebrionicola group</taxon>
        <taxon>Tenebrionibacter</taxon>
    </lineage>
</organism>
<dbReference type="InterPro" id="IPR001519">
    <property type="entry name" value="Ferritin"/>
</dbReference>
<dbReference type="PANTHER" id="PTHR11431">
    <property type="entry name" value="FERRITIN"/>
    <property type="match status" value="1"/>
</dbReference>
<keyword evidence="5 7" id="KW-0408">Iron</keyword>
<comment type="catalytic activity">
    <reaction evidence="8">
        <text>4 Fe(2+) + O2 + 6 H2O = 4 iron(III) oxide-hydroxide + 12 H(+)</text>
        <dbReference type="Rhea" id="RHEA:11972"/>
        <dbReference type="ChEBI" id="CHEBI:15377"/>
        <dbReference type="ChEBI" id="CHEBI:15378"/>
        <dbReference type="ChEBI" id="CHEBI:15379"/>
        <dbReference type="ChEBI" id="CHEBI:29033"/>
        <dbReference type="ChEBI" id="CHEBI:78619"/>
        <dbReference type="EC" id="1.16.3.2"/>
    </reaction>
</comment>
<comment type="caution">
    <text evidence="10">The sequence shown here is derived from an EMBL/GenBank/DDBJ whole genome shotgun (WGS) entry which is preliminary data.</text>
</comment>
<keyword evidence="11" id="KW-1185">Reference proteome</keyword>